<feature type="region of interest" description="Disordered" evidence="1">
    <location>
        <begin position="104"/>
        <end position="123"/>
    </location>
</feature>
<dbReference type="AlphaFoldDB" id="A0A5V5CS95"/>
<evidence type="ECO:0000313" key="2">
    <source>
        <dbReference type="EMBL" id="EBN4403112.1"/>
    </source>
</evidence>
<feature type="compositionally biased region" description="Basic and acidic residues" evidence="1">
    <location>
        <begin position="111"/>
        <end position="123"/>
    </location>
</feature>
<comment type="caution">
    <text evidence="2">The sequence shown here is derived from an EMBL/GenBank/DDBJ whole genome shotgun (WGS) entry which is preliminary data.</text>
</comment>
<dbReference type="Pfam" id="PF06069">
    <property type="entry name" value="PerC"/>
    <property type="match status" value="1"/>
</dbReference>
<evidence type="ECO:0000256" key="1">
    <source>
        <dbReference type="SAM" id="MobiDB-lite"/>
    </source>
</evidence>
<feature type="region of interest" description="Disordered" evidence="1">
    <location>
        <begin position="1"/>
        <end position="27"/>
    </location>
</feature>
<sequence>MRRRAAVGRKKGEHPTGKEAGKPDTPVMSDAVAEALETAGLYRRAARRWLEVLDRCCDSEERAWLAARRSQCLENARKPEPPAECFGDVCQAASDTQKRMGIHARNRFRRYPSEGDTPKKSSC</sequence>
<accession>A0A5V5CS95</accession>
<feature type="compositionally biased region" description="Basic and acidic residues" evidence="1">
    <location>
        <begin position="13"/>
        <end position="22"/>
    </location>
</feature>
<dbReference type="EMBL" id="AAGFSO010000030">
    <property type="protein sequence ID" value="EBN4403112.1"/>
    <property type="molecule type" value="Genomic_DNA"/>
</dbReference>
<feature type="compositionally biased region" description="Basic residues" evidence="1">
    <location>
        <begin position="1"/>
        <end position="12"/>
    </location>
</feature>
<name>A0A5V5CS95_SALER</name>
<organism evidence="2">
    <name type="scientific">Salmonella enterica</name>
    <name type="common">Salmonella choleraesuis</name>
    <dbReference type="NCBI Taxonomy" id="28901"/>
    <lineage>
        <taxon>Bacteria</taxon>
        <taxon>Pseudomonadati</taxon>
        <taxon>Pseudomonadota</taxon>
        <taxon>Gammaproteobacteria</taxon>
        <taxon>Enterobacterales</taxon>
        <taxon>Enterobacteriaceae</taxon>
        <taxon>Salmonella</taxon>
    </lineage>
</organism>
<reference evidence="2" key="1">
    <citation type="submission" date="2018-07" db="EMBL/GenBank/DDBJ databases">
        <authorList>
            <consortium name="PulseNet: The National Subtyping Network for Foodborne Disease Surveillance"/>
            <person name="Tarr C.L."/>
            <person name="Trees E."/>
            <person name="Katz L.S."/>
            <person name="Carleton-Romer H.A."/>
            <person name="Stroika S."/>
            <person name="Kucerova Z."/>
            <person name="Roache K.F."/>
            <person name="Sabol A.L."/>
            <person name="Besser J."/>
            <person name="Gerner-Smidt P."/>
        </authorList>
    </citation>
    <scope>NUCLEOTIDE SEQUENCE</scope>
    <source>
        <strain evidence="2">PNUSAS044948</strain>
    </source>
</reference>
<protein>
    <submittedName>
        <fullName evidence="2">PerC family transcriptional regulator</fullName>
    </submittedName>
</protein>
<dbReference type="InterPro" id="IPR024684">
    <property type="entry name" value="Tscrpt_act_PerC/SfV_Orf40"/>
</dbReference>
<gene>
    <name evidence="2" type="ORF">DSA09_24295</name>
</gene>
<proteinExistence type="predicted"/>